<comment type="caution">
    <text evidence="3">The sequence shown here is derived from an EMBL/GenBank/DDBJ whole genome shotgun (WGS) entry which is preliminary data.</text>
</comment>
<evidence type="ECO:0000313" key="3">
    <source>
        <dbReference type="EMBL" id="TYK19005.1"/>
    </source>
</evidence>
<dbReference type="EMBL" id="SSTE01018788">
    <property type="protein sequence ID" value="KAA0037928.1"/>
    <property type="molecule type" value="Genomic_DNA"/>
</dbReference>
<dbReference type="Proteomes" id="UP000321393">
    <property type="component" value="Unassembled WGS sequence"/>
</dbReference>
<dbReference type="AlphaFoldDB" id="A0A5D3D647"/>
<dbReference type="PANTHER" id="PTHR46250">
    <property type="entry name" value="MYB/SANT-LIKE DNA-BINDING DOMAIN PROTEIN-RELATED"/>
    <property type="match status" value="1"/>
</dbReference>
<evidence type="ECO:0000313" key="5">
    <source>
        <dbReference type="Proteomes" id="UP000321947"/>
    </source>
</evidence>
<evidence type="ECO:0000256" key="1">
    <source>
        <dbReference type="SAM" id="MobiDB-lite"/>
    </source>
</evidence>
<proteinExistence type="predicted"/>
<name>A0A5D3D647_CUCMM</name>
<evidence type="ECO:0000313" key="2">
    <source>
        <dbReference type="EMBL" id="KAA0037928.1"/>
    </source>
</evidence>
<feature type="region of interest" description="Disordered" evidence="1">
    <location>
        <begin position="126"/>
        <end position="155"/>
    </location>
</feature>
<evidence type="ECO:0000313" key="4">
    <source>
        <dbReference type="Proteomes" id="UP000321393"/>
    </source>
</evidence>
<sequence length="155" mass="17879">MMAEKMPERNIQASTIDCQTKTLKRMFQDIAEMFGPLCNGFDWNVELKCIIVEKELSDNWGLLNKSFPHYDDLCYIFGKDRAIVEHAKTFTNAGLNVFEGYEGFFTDDRNDMEILMMYSQRLGMSPDDIMGTRSDNSSDGRISSSESKRKQEAKR</sequence>
<dbReference type="EMBL" id="SSTD01007345">
    <property type="protein sequence ID" value="TYK19005.1"/>
    <property type="molecule type" value="Genomic_DNA"/>
</dbReference>
<dbReference type="Proteomes" id="UP000321947">
    <property type="component" value="Unassembled WGS sequence"/>
</dbReference>
<dbReference type="OrthoDB" id="618098at2759"/>
<organism evidence="3 5">
    <name type="scientific">Cucumis melo var. makuwa</name>
    <name type="common">Oriental melon</name>
    <dbReference type="NCBI Taxonomy" id="1194695"/>
    <lineage>
        <taxon>Eukaryota</taxon>
        <taxon>Viridiplantae</taxon>
        <taxon>Streptophyta</taxon>
        <taxon>Embryophyta</taxon>
        <taxon>Tracheophyta</taxon>
        <taxon>Spermatophyta</taxon>
        <taxon>Magnoliopsida</taxon>
        <taxon>eudicotyledons</taxon>
        <taxon>Gunneridae</taxon>
        <taxon>Pentapetalae</taxon>
        <taxon>rosids</taxon>
        <taxon>fabids</taxon>
        <taxon>Cucurbitales</taxon>
        <taxon>Cucurbitaceae</taxon>
        <taxon>Benincaseae</taxon>
        <taxon>Cucumis</taxon>
    </lineage>
</organism>
<gene>
    <name evidence="3" type="ORF">E5676_scaffold154G00310</name>
    <name evidence="2" type="ORF">E6C27_scaffold36G001070</name>
</gene>
<dbReference type="PANTHER" id="PTHR46250:SF18">
    <property type="entry name" value="MYB_SANT-LIKE DOMAIN-CONTAINING PROTEIN"/>
    <property type="match status" value="1"/>
</dbReference>
<accession>A0A5D3D647</accession>
<feature type="compositionally biased region" description="Low complexity" evidence="1">
    <location>
        <begin position="133"/>
        <end position="145"/>
    </location>
</feature>
<feature type="compositionally biased region" description="Basic and acidic residues" evidence="1">
    <location>
        <begin position="146"/>
        <end position="155"/>
    </location>
</feature>
<protein>
    <submittedName>
        <fullName evidence="3">Retrotransposon protein</fullName>
    </submittedName>
</protein>
<reference evidence="4 5" key="1">
    <citation type="submission" date="2019-08" db="EMBL/GenBank/DDBJ databases">
        <title>Draft genome sequences of two oriental melons (Cucumis melo L. var makuwa).</title>
        <authorList>
            <person name="Kwon S.-Y."/>
        </authorList>
    </citation>
    <scope>NUCLEOTIDE SEQUENCE [LARGE SCALE GENOMIC DNA]</scope>
    <source>
        <strain evidence="5">cv. Chang Bougi</strain>
        <strain evidence="4">cv. SW 3</strain>
        <tissue evidence="3">Leaf</tissue>
    </source>
</reference>